<sequence>MVDAATRSHLDEFVTTRQGVEAFLEPQTTMTRPSLLLVAFDGEWTRRSIESPAWGRQFAARHAVPVYDAGVVGYPQRMRDFNARRKRGH</sequence>
<name>A0A2N9JHD4_9ACTN</name>
<gene>
    <name evidence="1" type="ORF">MPLG2_2465</name>
</gene>
<dbReference type="OrthoDB" id="5192422at2"/>
<reference evidence="1 2" key="1">
    <citation type="submission" date="2018-02" db="EMBL/GenBank/DDBJ databases">
        <authorList>
            <person name="Cohen D.B."/>
            <person name="Kent A.D."/>
        </authorList>
    </citation>
    <scope>NUCLEOTIDE SEQUENCE [LARGE SCALE GENOMIC DNA]</scope>
    <source>
        <strain evidence="1">1</strain>
    </source>
</reference>
<evidence type="ECO:0000313" key="1">
    <source>
        <dbReference type="EMBL" id="SPD87495.1"/>
    </source>
</evidence>
<dbReference type="EMBL" id="LT985188">
    <property type="protein sequence ID" value="SPD87495.1"/>
    <property type="molecule type" value="Genomic_DNA"/>
</dbReference>
<proteinExistence type="predicted"/>
<protein>
    <submittedName>
        <fullName evidence="1">Uncharacterized protein</fullName>
    </submittedName>
</protein>
<dbReference type="KEGG" id="mgg:MPLG2_2465"/>
<keyword evidence="2" id="KW-1185">Reference proteome</keyword>
<dbReference type="Proteomes" id="UP000238164">
    <property type="component" value="Chromosome 1"/>
</dbReference>
<evidence type="ECO:0000313" key="2">
    <source>
        <dbReference type="Proteomes" id="UP000238164"/>
    </source>
</evidence>
<organism evidence="1 2">
    <name type="scientific">Micropruina glycogenica</name>
    <dbReference type="NCBI Taxonomy" id="75385"/>
    <lineage>
        <taxon>Bacteria</taxon>
        <taxon>Bacillati</taxon>
        <taxon>Actinomycetota</taxon>
        <taxon>Actinomycetes</taxon>
        <taxon>Propionibacteriales</taxon>
        <taxon>Nocardioidaceae</taxon>
        <taxon>Micropruina</taxon>
    </lineage>
</organism>
<accession>A0A2N9JHD4</accession>
<dbReference type="AlphaFoldDB" id="A0A2N9JHD4"/>